<dbReference type="SUPFAM" id="SSF51905">
    <property type="entry name" value="FAD/NAD(P)-binding domain"/>
    <property type="match status" value="2"/>
</dbReference>
<keyword evidence="7" id="KW-0067">ATP-binding</keyword>
<proteinExistence type="predicted"/>
<evidence type="ECO:0000256" key="8">
    <source>
        <dbReference type="ARBA" id="ARBA00023002"/>
    </source>
</evidence>
<dbReference type="Pfam" id="PF07992">
    <property type="entry name" value="Pyr_redox_2"/>
    <property type="match status" value="1"/>
</dbReference>
<dbReference type="PANTHER" id="PTHR42913:SF9">
    <property type="entry name" value="SLR1591 PROTEIN"/>
    <property type="match status" value="1"/>
</dbReference>
<dbReference type="InterPro" id="IPR017584">
    <property type="entry name" value="Pyridine_nucleo_diS_OxRdtase_N"/>
</dbReference>
<keyword evidence="14" id="KW-1185">Reference proteome</keyword>
<name>A0A1H8CI11_9RHOB</name>
<dbReference type="InterPro" id="IPR051169">
    <property type="entry name" value="NADH-Q_oxidoreductase"/>
</dbReference>
<reference evidence="13 14" key="1">
    <citation type="submission" date="2016-10" db="EMBL/GenBank/DDBJ databases">
        <authorList>
            <person name="de Groot N.N."/>
        </authorList>
    </citation>
    <scope>NUCLEOTIDE SEQUENCE [LARGE SCALE GENOMIC DNA]</scope>
    <source>
        <strain evidence="13 14">CGMCC 1.10836</strain>
    </source>
</reference>
<dbReference type="Pfam" id="PF02769">
    <property type="entry name" value="AIRS_C"/>
    <property type="match status" value="1"/>
</dbReference>
<evidence type="ECO:0000256" key="9">
    <source>
        <dbReference type="ARBA" id="ARBA00023266"/>
    </source>
</evidence>
<dbReference type="RefSeq" id="WP_050519449.1">
    <property type="nucleotide sequence ID" value="NZ_FOCO01000005.1"/>
</dbReference>
<sequence length="725" mass="75029">MHPQWPAQRDILLIGGGHAHALLLRAWGMAPQAGARITVVNPGPVAPYTGMLPGHIAGHYTRAEMMIDLVRLARFAGARIIMGRAIAMDRSAKTVELENGRHLRYDVASVDIGIASTLPNVAGFTDHALAAKPLGGYAQGWDDFLAHAPQSPNIVIIGAGVGGAELAMASAHRLRQSGRTPNITVLERGDTALPLLGQGARHALLAGLARHNVTVVLNAEPAQITAISVTISGGHTLPSDFTLSVAGAQPQTWLANTDLDLHHGFITVSPTLQSSDPHIFAVGDCAHLAHAPRPKAGVFAVRQAPILLYNLRASLSGAALRPYHPQRDYLKLISMGQQRAVADKLGLRLEGAVLWRWKDRIDRTFMAKFATYPAMQTPPLPPNPVAGLAQALAAKPLCGGCGAKVGGSTLRAALRALPAPTRPDVLSGPGDDAGVIALAQGVQVLTTDHLRAFTHDAALMARITAIHALGDIWAMGAAPQSALCQITLPPMSDTLHADMLAEILQAAAQVFTAAGADILGGHTSIGAELTIGFSITGRADRPIQKTTAQLGDAIILTKPIGTGTVLAAEMATATLQSDLMLGEAVVATYASMQHPLQTAARILAPHATAMTDLTGFGLAGHLLEMLDGANAAATLTQIPTLPGALSLAAQGIASTIAPANRAACAGRITAPDMPLLYDPQTAGGLLATVPAALADTILTALIAAGEPAQIIGHITPGPPHITLIA</sequence>
<evidence type="ECO:0000256" key="1">
    <source>
        <dbReference type="ARBA" id="ARBA00001974"/>
    </source>
</evidence>
<evidence type="ECO:0000256" key="2">
    <source>
        <dbReference type="ARBA" id="ARBA00022630"/>
    </source>
</evidence>
<dbReference type="OrthoDB" id="9767928at2"/>
<organism evidence="13 14">
    <name type="scientific">Pseudorhodobacter antarcticus</name>
    <dbReference type="NCBI Taxonomy" id="1077947"/>
    <lineage>
        <taxon>Bacteria</taxon>
        <taxon>Pseudomonadati</taxon>
        <taxon>Pseudomonadota</taxon>
        <taxon>Alphaproteobacteria</taxon>
        <taxon>Rhodobacterales</taxon>
        <taxon>Paracoccaceae</taxon>
        <taxon>Pseudorhodobacter</taxon>
    </lineage>
</organism>
<dbReference type="NCBIfam" id="TIGR00476">
    <property type="entry name" value="selD"/>
    <property type="match status" value="1"/>
</dbReference>
<dbReference type="InterPro" id="IPR004536">
    <property type="entry name" value="SPS/SelD"/>
</dbReference>
<feature type="domain" description="PurM-like C-terminal" evidence="11">
    <location>
        <begin position="551"/>
        <end position="718"/>
    </location>
</feature>
<dbReference type="InterPro" id="IPR036676">
    <property type="entry name" value="PurM-like_C_sf"/>
</dbReference>
<evidence type="ECO:0000256" key="6">
    <source>
        <dbReference type="ARBA" id="ARBA00022827"/>
    </source>
</evidence>
<dbReference type="GO" id="GO:0016301">
    <property type="term" value="F:kinase activity"/>
    <property type="evidence" value="ECO:0007669"/>
    <property type="project" value="UniProtKB-KW"/>
</dbReference>
<dbReference type="Proteomes" id="UP000183002">
    <property type="component" value="Unassembled WGS sequence"/>
</dbReference>
<dbReference type="AlphaFoldDB" id="A0A1H8CI11"/>
<dbReference type="SUPFAM" id="SSF55326">
    <property type="entry name" value="PurM N-terminal domain-like"/>
    <property type="match status" value="1"/>
</dbReference>
<keyword evidence="9" id="KW-0711">Selenium</keyword>
<dbReference type="PANTHER" id="PTHR42913">
    <property type="entry name" value="APOPTOSIS-INDUCING FACTOR 1"/>
    <property type="match status" value="1"/>
</dbReference>
<accession>A0A1H8CI11</accession>
<evidence type="ECO:0000256" key="4">
    <source>
        <dbReference type="ARBA" id="ARBA00022741"/>
    </source>
</evidence>
<evidence type="ECO:0000313" key="13">
    <source>
        <dbReference type="EMBL" id="SEM94592.1"/>
    </source>
</evidence>
<dbReference type="Pfam" id="PF00586">
    <property type="entry name" value="AIRS"/>
    <property type="match status" value="1"/>
</dbReference>
<evidence type="ECO:0000256" key="7">
    <source>
        <dbReference type="ARBA" id="ARBA00022840"/>
    </source>
</evidence>
<comment type="cofactor">
    <cofactor evidence="1">
        <name>FAD</name>
        <dbReference type="ChEBI" id="CHEBI:57692"/>
    </cofactor>
</comment>
<evidence type="ECO:0000259" key="11">
    <source>
        <dbReference type="Pfam" id="PF02769"/>
    </source>
</evidence>
<feature type="domain" description="FAD/NAD(P)-binding" evidence="12">
    <location>
        <begin position="10"/>
        <end position="303"/>
    </location>
</feature>
<dbReference type="InterPro" id="IPR016188">
    <property type="entry name" value="PurM-like_N"/>
</dbReference>
<protein>
    <submittedName>
        <fullName evidence="13">Selenophosphate synthase</fullName>
    </submittedName>
</protein>
<evidence type="ECO:0000259" key="10">
    <source>
        <dbReference type="Pfam" id="PF00586"/>
    </source>
</evidence>
<dbReference type="GO" id="GO:0003955">
    <property type="term" value="F:NAD(P)H dehydrogenase (quinone) activity"/>
    <property type="evidence" value="ECO:0007669"/>
    <property type="project" value="TreeGrafter"/>
</dbReference>
<feature type="domain" description="PurM-like N-terminal" evidence="10">
    <location>
        <begin position="430"/>
        <end position="538"/>
    </location>
</feature>
<dbReference type="EMBL" id="FOCO01000005">
    <property type="protein sequence ID" value="SEM94592.1"/>
    <property type="molecule type" value="Genomic_DNA"/>
</dbReference>
<evidence type="ECO:0000313" key="14">
    <source>
        <dbReference type="Proteomes" id="UP000183002"/>
    </source>
</evidence>
<dbReference type="GO" id="GO:0005524">
    <property type="term" value="F:ATP binding"/>
    <property type="evidence" value="ECO:0007669"/>
    <property type="project" value="UniProtKB-KW"/>
</dbReference>
<evidence type="ECO:0000256" key="3">
    <source>
        <dbReference type="ARBA" id="ARBA00022679"/>
    </source>
</evidence>
<keyword evidence="3" id="KW-0808">Transferase</keyword>
<dbReference type="InterPro" id="IPR023753">
    <property type="entry name" value="FAD/NAD-binding_dom"/>
</dbReference>
<keyword evidence="8" id="KW-0560">Oxidoreductase</keyword>
<dbReference type="InterPro" id="IPR036188">
    <property type="entry name" value="FAD/NAD-bd_sf"/>
</dbReference>
<evidence type="ECO:0000259" key="12">
    <source>
        <dbReference type="Pfam" id="PF07992"/>
    </source>
</evidence>
<keyword evidence="5" id="KW-0418">Kinase</keyword>
<gene>
    <name evidence="13" type="ORF">SAMN05216227_10057</name>
</gene>
<dbReference type="GO" id="GO:0019646">
    <property type="term" value="P:aerobic electron transport chain"/>
    <property type="evidence" value="ECO:0007669"/>
    <property type="project" value="TreeGrafter"/>
</dbReference>
<dbReference type="Gene3D" id="3.30.1330.10">
    <property type="entry name" value="PurM-like, N-terminal domain"/>
    <property type="match status" value="1"/>
</dbReference>
<keyword evidence="2" id="KW-0285">Flavoprotein</keyword>
<keyword evidence="6" id="KW-0274">FAD</keyword>
<dbReference type="InterPro" id="IPR036921">
    <property type="entry name" value="PurM-like_N_sf"/>
</dbReference>
<dbReference type="SUPFAM" id="SSF56042">
    <property type="entry name" value="PurM C-terminal domain-like"/>
    <property type="match status" value="1"/>
</dbReference>
<evidence type="ECO:0000256" key="5">
    <source>
        <dbReference type="ARBA" id="ARBA00022777"/>
    </source>
</evidence>
<dbReference type="InterPro" id="IPR010918">
    <property type="entry name" value="PurM-like_C_dom"/>
</dbReference>
<dbReference type="Gene3D" id="3.50.50.100">
    <property type="match status" value="1"/>
</dbReference>
<dbReference type="STRING" id="1077947.SAMN05216227_10057"/>
<dbReference type="CDD" id="cd02195">
    <property type="entry name" value="SelD"/>
    <property type="match status" value="1"/>
</dbReference>
<keyword evidence="4" id="KW-0547">Nucleotide-binding</keyword>
<dbReference type="NCBIfam" id="TIGR03169">
    <property type="entry name" value="Nterm_to_SelD"/>
    <property type="match status" value="1"/>
</dbReference>
<dbReference type="PRINTS" id="PR00368">
    <property type="entry name" value="FADPNR"/>
</dbReference>
<dbReference type="Gene3D" id="3.90.650.10">
    <property type="entry name" value="PurM-like C-terminal domain"/>
    <property type="match status" value="1"/>
</dbReference>